<dbReference type="OrthoDB" id="8595273at2"/>
<dbReference type="InterPro" id="IPR036388">
    <property type="entry name" value="WH-like_DNA-bd_sf"/>
</dbReference>
<proteinExistence type="predicted"/>
<dbReference type="PANTHER" id="PTHR18964">
    <property type="entry name" value="ROK (REPRESSOR, ORF, KINASE) FAMILY"/>
    <property type="match status" value="1"/>
</dbReference>
<evidence type="ECO:0000313" key="2">
    <source>
        <dbReference type="Proteomes" id="UP000078116"/>
    </source>
</evidence>
<dbReference type="InterPro" id="IPR036390">
    <property type="entry name" value="WH_DNA-bd_sf"/>
</dbReference>
<keyword evidence="1" id="KW-0723">Serine/threonine-protein kinase</keyword>
<protein>
    <submittedName>
        <fullName evidence="1">Serine/threonine protein kinase</fullName>
    </submittedName>
</protein>
<dbReference type="SUPFAM" id="SSF53067">
    <property type="entry name" value="Actin-like ATPase domain"/>
    <property type="match status" value="1"/>
</dbReference>
<evidence type="ECO:0000313" key="1">
    <source>
        <dbReference type="EMBL" id="OAJ62356.1"/>
    </source>
</evidence>
<dbReference type="RefSeq" id="WP_064286071.1">
    <property type="nucleotide sequence ID" value="NZ_LXKA01000176.1"/>
</dbReference>
<dbReference type="SUPFAM" id="SSF46785">
    <property type="entry name" value="Winged helix' DNA-binding domain"/>
    <property type="match status" value="1"/>
</dbReference>
<dbReference type="AlphaFoldDB" id="A0A1A9NAI6"/>
<comment type="caution">
    <text evidence="1">The sequence shown here is derived from an EMBL/GenBank/DDBJ whole genome shotgun (WGS) entry which is preliminary data.</text>
</comment>
<sequence length="408" mass="43864">MDTTGNLSPLKRTVGSNQVGMRQFNERIVLQAIRLHGALPKADVSRLTRLSMQTVSMIIDRLINDGLLEKQARVRGKIGQPSVPIALRAEGAFTIGIKVGRRSLDVLAMDFAGHVVSRDVFEYAYPDPNTLFPALESRLANVNHALGAKANQVVGVGVAAPLWLGGWRDFLGAPAGALEAWNEIDLRARIAAMTGLPVEFAKDTTAACAAERGMGQVRGIHHFRYLFVGTFIGGGLVIDGRLHGGPHDNAGAVGSIPLREGGARKPARQLLHAASGFVLEKLLSDAGAPAAAAHDQRAMSPELWPYTEQWLDSACPAIANALTNAAALLDLEAIVIDGELDRELVREVIRRTERVLDRFEWEGMVRPQLLEGAIGADARAMGGAILPLYAHFAPVHELFLKPAAQTGY</sequence>
<accession>A0A1A9NAI6</accession>
<dbReference type="GO" id="GO:0019262">
    <property type="term" value="P:N-acetylneuraminate catabolic process"/>
    <property type="evidence" value="ECO:0007669"/>
    <property type="project" value="TreeGrafter"/>
</dbReference>
<dbReference type="GO" id="GO:0009384">
    <property type="term" value="F:N-acylmannosamine kinase activity"/>
    <property type="evidence" value="ECO:0007669"/>
    <property type="project" value="TreeGrafter"/>
</dbReference>
<dbReference type="InterPro" id="IPR043129">
    <property type="entry name" value="ATPase_NBD"/>
</dbReference>
<dbReference type="EMBL" id="LXKA01000176">
    <property type="protein sequence ID" value="OAJ62356.1"/>
    <property type="molecule type" value="Genomic_DNA"/>
</dbReference>
<keyword evidence="1" id="KW-0418">Kinase</keyword>
<keyword evidence="1" id="KW-0808">Transferase</keyword>
<dbReference type="Gene3D" id="1.10.10.10">
    <property type="entry name" value="Winged helix-like DNA-binding domain superfamily/Winged helix DNA-binding domain"/>
    <property type="match status" value="1"/>
</dbReference>
<dbReference type="CDD" id="cd23763">
    <property type="entry name" value="ASKHA_ATPase_ROK"/>
    <property type="match status" value="1"/>
</dbReference>
<dbReference type="STRING" id="1462993.A6V36_19475"/>
<name>A0A1A9NAI6_9BURK</name>
<dbReference type="Proteomes" id="UP000078116">
    <property type="component" value="Unassembled WGS sequence"/>
</dbReference>
<reference evidence="1 2" key="1">
    <citation type="submission" date="2016-04" db="EMBL/GenBank/DDBJ databases">
        <title>Reclassification of Paraburkholderia panaciterrae (Farh et al. 2015) Dobritsa &amp; Samadpour 2016 as a later homotypic synonym of Paraburkholderia ginsengiterrae (Farh et al. 2015) Dobritsa &amp; Samadpour 2016.</title>
        <authorList>
            <person name="Dobritsa A.P."/>
            <person name="Kutumbaka K."/>
            <person name="Samadpour M."/>
        </authorList>
    </citation>
    <scope>NUCLEOTIDE SEQUENCE [LARGE SCALE GENOMIC DNA]</scope>
    <source>
        <strain evidence="1 2">DCY85</strain>
    </source>
</reference>
<dbReference type="Pfam" id="PF00480">
    <property type="entry name" value="ROK"/>
    <property type="match status" value="1"/>
</dbReference>
<gene>
    <name evidence="1" type="ORF">A6V37_23320</name>
</gene>
<dbReference type="InterPro" id="IPR000600">
    <property type="entry name" value="ROK"/>
</dbReference>
<dbReference type="GO" id="GO:0004674">
    <property type="term" value="F:protein serine/threonine kinase activity"/>
    <property type="evidence" value="ECO:0007669"/>
    <property type="project" value="UniProtKB-KW"/>
</dbReference>
<dbReference type="Gene3D" id="3.30.420.40">
    <property type="match status" value="2"/>
</dbReference>
<organism evidence="1 2">
    <name type="scientific">Paraburkholderia ginsengiterrae</name>
    <dbReference type="NCBI Taxonomy" id="1462993"/>
    <lineage>
        <taxon>Bacteria</taxon>
        <taxon>Pseudomonadati</taxon>
        <taxon>Pseudomonadota</taxon>
        <taxon>Betaproteobacteria</taxon>
        <taxon>Burkholderiales</taxon>
        <taxon>Burkholderiaceae</taxon>
        <taxon>Paraburkholderia</taxon>
    </lineage>
</organism>
<dbReference type="PANTHER" id="PTHR18964:SF169">
    <property type="entry name" value="N-ACETYLMANNOSAMINE KINASE"/>
    <property type="match status" value="1"/>
</dbReference>